<reference evidence="1" key="1">
    <citation type="submission" date="2021-02" db="EMBL/GenBank/DDBJ databases">
        <authorList>
            <consortium name="DOE Joint Genome Institute"/>
            <person name="Ahrendt S."/>
            <person name="Looney B.P."/>
            <person name="Miyauchi S."/>
            <person name="Morin E."/>
            <person name="Drula E."/>
            <person name="Courty P.E."/>
            <person name="Chicoki N."/>
            <person name="Fauchery L."/>
            <person name="Kohler A."/>
            <person name="Kuo A."/>
            <person name="Labutti K."/>
            <person name="Pangilinan J."/>
            <person name="Lipzen A."/>
            <person name="Riley R."/>
            <person name="Andreopoulos W."/>
            <person name="He G."/>
            <person name="Johnson J."/>
            <person name="Barry K.W."/>
            <person name="Grigoriev I.V."/>
            <person name="Nagy L."/>
            <person name="Hibbett D."/>
            <person name="Henrissat B."/>
            <person name="Matheny P.B."/>
            <person name="Labbe J."/>
            <person name="Martin F."/>
        </authorList>
    </citation>
    <scope>NUCLEOTIDE SEQUENCE</scope>
    <source>
        <strain evidence="1">EC-137</strain>
    </source>
</reference>
<sequence length="261" mass="28220">MPSTLATHDVGAKTGSVRSRHRAAAVDISVSPLAVAPVRSDGRPSTAPLSEASNSLRRLPGDSRMRKRSSQSLRERSKPSADDPAPSPSAARRVKGSAPPSGNPSQPPSADISPPRTPEPRLGHPSRPYYTAIRKHMVQPTSQSPASTSLSQPAYASPRPSAEYGVRQSTDYVARSSTDYLGRTSGGERMSLPMRRVGGGSVSGEMELHMALAQRRSEDAPHSRPEYVFHETRPPPPEPRTHRSRLRRLSQGVRNLFSGRS</sequence>
<protein>
    <submittedName>
        <fullName evidence="1">Uncharacterized protein</fullName>
    </submittedName>
</protein>
<name>A0ACB8QT02_9AGAM</name>
<reference evidence="1" key="2">
    <citation type="journal article" date="2022" name="New Phytol.">
        <title>Evolutionary transition to the ectomycorrhizal habit in the genomes of a hyperdiverse lineage of mushroom-forming fungi.</title>
        <authorList>
            <person name="Looney B."/>
            <person name="Miyauchi S."/>
            <person name="Morin E."/>
            <person name="Drula E."/>
            <person name="Courty P.E."/>
            <person name="Kohler A."/>
            <person name="Kuo A."/>
            <person name="LaButti K."/>
            <person name="Pangilinan J."/>
            <person name="Lipzen A."/>
            <person name="Riley R."/>
            <person name="Andreopoulos W."/>
            <person name="He G."/>
            <person name="Johnson J."/>
            <person name="Nolan M."/>
            <person name="Tritt A."/>
            <person name="Barry K.W."/>
            <person name="Grigoriev I.V."/>
            <person name="Nagy L.G."/>
            <person name="Hibbett D."/>
            <person name="Henrissat B."/>
            <person name="Matheny P.B."/>
            <person name="Labbe J."/>
            <person name="Martin F.M."/>
        </authorList>
    </citation>
    <scope>NUCLEOTIDE SEQUENCE</scope>
    <source>
        <strain evidence="1">EC-137</strain>
    </source>
</reference>
<dbReference type="EMBL" id="MU273498">
    <property type="protein sequence ID" value="KAI0034561.1"/>
    <property type="molecule type" value="Genomic_DNA"/>
</dbReference>
<gene>
    <name evidence="1" type="ORF">K488DRAFT_83856</name>
</gene>
<dbReference type="Proteomes" id="UP000814128">
    <property type="component" value="Unassembled WGS sequence"/>
</dbReference>
<evidence type="ECO:0000313" key="1">
    <source>
        <dbReference type="EMBL" id="KAI0034561.1"/>
    </source>
</evidence>
<evidence type="ECO:0000313" key="2">
    <source>
        <dbReference type="Proteomes" id="UP000814128"/>
    </source>
</evidence>
<organism evidence="1 2">
    <name type="scientific">Vararia minispora EC-137</name>
    <dbReference type="NCBI Taxonomy" id="1314806"/>
    <lineage>
        <taxon>Eukaryota</taxon>
        <taxon>Fungi</taxon>
        <taxon>Dikarya</taxon>
        <taxon>Basidiomycota</taxon>
        <taxon>Agaricomycotina</taxon>
        <taxon>Agaricomycetes</taxon>
        <taxon>Russulales</taxon>
        <taxon>Lachnocladiaceae</taxon>
        <taxon>Vararia</taxon>
    </lineage>
</organism>
<accession>A0ACB8QT02</accession>
<keyword evidence="2" id="KW-1185">Reference proteome</keyword>
<proteinExistence type="predicted"/>
<comment type="caution">
    <text evidence="1">The sequence shown here is derived from an EMBL/GenBank/DDBJ whole genome shotgun (WGS) entry which is preliminary data.</text>
</comment>